<feature type="domain" description="Plastocyanin-like" evidence="5">
    <location>
        <begin position="746"/>
        <end position="890"/>
    </location>
</feature>
<dbReference type="SUPFAM" id="SSF49503">
    <property type="entry name" value="Cupredoxins"/>
    <property type="match status" value="6"/>
</dbReference>
<evidence type="ECO:0000313" key="8">
    <source>
        <dbReference type="EMBL" id="CAB4270444.1"/>
    </source>
</evidence>
<feature type="region of interest" description="Disordered" evidence="3">
    <location>
        <begin position="1138"/>
        <end position="1159"/>
    </location>
</feature>
<dbReference type="EMBL" id="CAEKDK010000002">
    <property type="protein sequence ID" value="CAB4270444.1"/>
    <property type="molecule type" value="Genomic_DNA"/>
</dbReference>
<evidence type="ECO:0000256" key="3">
    <source>
        <dbReference type="SAM" id="MobiDB-lite"/>
    </source>
</evidence>
<evidence type="ECO:0000259" key="6">
    <source>
        <dbReference type="Pfam" id="PF07731"/>
    </source>
</evidence>
<feature type="domain" description="Plastocyanin-like" evidence="5">
    <location>
        <begin position="166"/>
        <end position="313"/>
    </location>
</feature>
<gene>
    <name evidence="8" type="ORF">CURHAP_LOCUS16563</name>
</gene>
<protein>
    <recommendedName>
        <fullName evidence="10">L-ascorbate oxidase</fullName>
    </recommendedName>
</protein>
<dbReference type="GO" id="GO:0016491">
    <property type="term" value="F:oxidoreductase activity"/>
    <property type="evidence" value="ECO:0007669"/>
    <property type="project" value="InterPro"/>
</dbReference>
<comment type="similarity">
    <text evidence="1">Belongs to the multicopper oxidase family.</text>
</comment>
<dbReference type="PANTHER" id="PTHR11709">
    <property type="entry name" value="MULTI-COPPER OXIDASE"/>
    <property type="match status" value="1"/>
</dbReference>
<evidence type="ECO:0000256" key="2">
    <source>
        <dbReference type="ARBA" id="ARBA00023180"/>
    </source>
</evidence>
<reference evidence="8 9" key="1">
    <citation type="submission" date="2020-05" db="EMBL/GenBank/DDBJ databases">
        <authorList>
            <person name="Campoy J."/>
            <person name="Schneeberger K."/>
            <person name="Spophaly S."/>
        </authorList>
    </citation>
    <scope>NUCLEOTIDE SEQUENCE [LARGE SCALE GENOMIC DNA]</scope>
    <source>
        <strain evidence="8">PruArmRojPasFocal</strain>
    </source>
</reference>
<evidence type="ECO:0000256" key="1">
    <source>
        <dbReference type="ARBA" id="ARBA00010609"/>
    </source>
</evidence>
<dbReference type="AlphaFoldDB" id="A0A6J5U4Y4"/>
<dbReference type="InterPro" id="IPR011706">
    <property type="entry name" value="Cu-oxidase_C"/>
</dbReference>
<sequence>MASTGYHRRLIKCAMLIAAALVAQANAIHIYLEWNVTLDSTIKPVSQDQPVIAINGLFPGPLINTTTNDFVHVNVFNNMDEPLLFTWNGIQQRLNSWQDGVSGTNCPIQPGTNWTYVFQTKDQIGSFFYFPSINFHKAAGGFGPIRVINRDVIAVPFPKPEAEFDLLIGDWFYDSYKSTRAMMCTHLGAYYTIPDIILMNGKGPLGNPMSKAYESFNVTQGKTYRLRISNVGNALSFNFRIQNHQMVLVETEGSYTDQIALDSLDVHVGQSYSVLVTANQNDADYYMVASPKLINASDFTSLVGIGVLHYSNSISQVSGPLPVGPDPFDLHFSVNQAKSIRWNLTAGAARPNPQGTFNVSNVTLSQTFILQSSIADLYDQIPRYVVNNVTYSTPETPLKLADYYVNGTGVYQLDAFPVQSVNANASCGVSVVTGIHKGWIEIVLKNNLDAMDSWHLDGFGFYVVGFGIGDWTAKSRDTYNLFDPVVRSTVQVYPGGWSAVYAFLDNPGMWNLRSQLLKHWYLGQELYVRVHDPDPNPSKERPPPENLLLCGMFSDSPPPAPAPVPAPPICKHTEKLSPCNMAWPSGDRCRRPWLIGPATLLMFLVLAVSAEDIFLDWHVTLDTNIKPDQPVIAINGLFPGPLLNGTTDDVFHVNVFNEMDEPLLITWNGIQQRLNSWQDGVSGTNCPILPGENWSYMFQFKDQIGTFSYFPSLSFHKAGGAFGPIRINNRPVIQVPFPKPEAEFDLLIGDWYDRSFKDVRSMMSTSLMAYNSTPDKILMNGKAAYSAPPTEAHESFTVAKGKTYRIRISNVGTAWSFNFRIQKHKMVLVETEGSYTNKITLDSLDVHVGQSYSVLVTADQNASDYYMVASPKMFNASDVTRFGIGVLHYDRSTTPPNGSLPKGPDPFDQKFSIHQAQSIRWNLTTGAARPNPQGAFNVHNVTLSQTFILQASTAEINGLPQFTVNNVSYLAPDTPLKLADQFLNGSGVYKLDEFSTNSSNFETVRGVFVASGKHKGWIELVFHNDLEGMDAWHLDGFGFYVVGFGTGKWSPKSRSKYNLYDPVVRSTVQVYPGGWTAVYAYLDNPGMWNLRSQHLKNWYLGEELYLRVYDADPNPAKEKRAPNNLLLCGEFAPFPPPAPLVPPPPPQPSPPAPGPSSAHSLQTAAGFHIAIICIVATFFQISRSSSHFL</sequence>
<evidence type="ECO:0000259" key="7">
    <source>
        <dbReference type="Pfam" id="PF07732"/>
    </source>
</evidence>
<evidence type="ECO:0000256" key="4">
    <source>
        <dbReference type="SAM" id="SignalP"/>
    </source>
</evidence>
<accession>A0A6J5U4Y4</accession>
<feature type="domain" description="Plastocyanin-like" evidence="7">
    <location>
        <begin position="626"/>
        <end position="730"/>
    </location>
</feature>
<keyword evidence="4" id="KW-0732">Signal</keyword>
<dbReference type="Pfam" id="PF07732">
    <property type="entry name" value="Cu-oxidase_3"/>
    <property type="match status" value="2"/>
</dbReference>
<name>A0A6J5U4Y4_PRUAR</name>
<feature type="signal peptide" evidence="4">
    <location>
        <begin position="1"/>
        <end position="27"/>
    </location>
</feature>
<dbReference type="InterPro" id="IPR008972">
    <property type="entry name" value="Cupredoxin"/>
</dbReference>
<dbReference type="GO" id="GO:0005886">
    <property type="term" value="C:plasma membrane"/>
    <property type="evidence" value="ECO:0007669"/>
    <property type="project" value="TreeGrafter"/>
</dbReference>
<feature type="domain" description="Plastocyanin-like" evidence="7">
    <location>
        <begin position="41"/>
        <end position="149"/>
    </location>
</feature>
<dbReference type="InterPro" id="IPR011707">
    <property type="entry name" value="Cu-oxidase-like_N"/>
</dbReference>
<dbReference type="Proteomes" id="UP000507222">
    <property type="component" value="Unassembled WGS sequence"/>
</dbReference>
<evidence type="ECO:0000259" key="5">
    <source>
        <dbReference type="Pfam" id="PF00394"/>
    </source>
</evidence>
<dbReference type="Gene3D" id="2.60.40.420">
    <property type="entry name" value="Cupredoxins - blue copper proteins"/>
    <property type="match status" value="6"/>
</dbReference>
<proteinExistence type="inferred from homology"/>
<dbReference type="InterPro" id="IPR001117">
    <property type="entry name" value="Cu-oxidase_2nd"/>
</dbReference>
<dbReference type="InterPro" id="IPR045087">
    <property type="entry name" value="Cu-oxidase_fam"/>
</dbReference>
<evidence type="ECO:0008006" key="10">
    <source>
        <dbReference type="Google" id="ProtNLM"/>
    </source>
</evidence>
<dbReference type="Pfam" id="PF00394">
    <property type="entry name" value="Cu-oxidase"/>
    <property type="match status" value="2"/>
</dbReference>
<feature type="chain" id="PRO_5026763303" description="L-ascorbate oxidase" evidence="4">
    <location>
        <begin position="28"/>
        <end position="1189"/>
    </location>
</feature>
<feature type="compositionally biased region" description="Pro residues" evidence="3">
    <location>
        <begin position="1138"/>
        <end position="1154"/>
    </location>
</feature>
<keyword evidence="2" id="KW-0325">Glycoprotein</keyword>
<organism evidence="8 9">
    <name type="scientific">Prunus armeniaca</name>
    <name type="common">Apricot</name>
    <name type="synonym">Armeniaca vulgaris</name>
    <dbReference type="NCBI Taxonomy" id="36596"/>
    <lineage>
        <taxon>Eukaryota</taxon>
        <taxon>Viridiplantae</taxon>
        <taxon>Streptophyta</taxon>
        <taxon>Embryophyta</taxon>
        <taxon>Tracheophyta</taxon>
        <taxon>Spermatophyta</taxon>
        <taxon>Magnoliopsida</taxon>
        <taxon>eudicotyledons</taxon>
        <taxon>Gunneridae</taxon>
        <taxon>Pentapetalae</taxon>
        <taxon>rosids</taxon>
        <taxon>fabids</taxon>
        <taxon>Rosales</taxon>
        <taxon>Rosaceae</taxon>
        <taxon>Amygdaloideae</taxon>
        <taxon>Amygdaleae</taxon>
        <taxon>Prunus</taxon>
    </lineage>
</organism>
<evidence type="ECO:0000313" key="9">
    <source>
        <dbReference type="Proteomes" id="UP000507222"/>
    </source>
</evidence>
<dbReference type="PANTHER" id="PTHR11709:SF311">
    <property type="entry name" value="MONOCOPPER OXIDASE-LIKE PROTEIN SKU5"/>
    <property type="match status" value="1"/>
</dbReference>
<dbReference type="GO" id="GO:0005507">
    <property type="term" value="F:copper ion binding"/>
    <property type="evidence" value="ECO:0007669"/>
    <property type="project" value="InterPro"/>
</dbReference>
<feature type="domain" description="Plastocyanin-like" evidence="6">
    <location>
        <begin position="417"/>
        <end position="533"/>
    </location>
</feature>
<dbReference type="Pfam" id="PF07731">
    <property type="entry name" value="Cu-oxidase_2"/>
    <property type="match status" value="2"/>
</dbReference>
<feature type="domain" description="Plastocyanin-like" evidence="6">
    <location>
        <begin position="974"/>
        <end position="1111"/>
    </location>
</feature>